<dbReference type="SUPFAM" id="SSF47413">
    <property type="entry name" value="lambda repressor-like DNA-binding domains"/>
    <property type="match status" value="1"/>
</dbReference>
<proteinExistence type="predicted"/>
<keyword evidence="3" id="KW-1185">Reference proteome</keyword>
<name>A0A372GBE9_9ACTN</name>
<protein>
    <submittedName>
        <fullName evidence="2">XRE family transcriptional regulator</fullName>
    </submittedName>
</protein>
<dbReference type="EMBL" id="QVNQ01000008">
    <property type="protein sequence ID" value="RFS82736.1"/>
    <property type="molecule type" value="Genomic_DNA"/>
</dbReference>
<dbReference type="CDD" id="cd00093">
    <property type="entry name" value="HTH_XRE"/>
    <property type="match status" value="1"/>
</dbReference>
<dbReference type="InterPro" id="IPR001387">
    <property type="entry name" value="Cro/C1-type_HTH"/>
</dbReference>
<comment type="caution">
    <text evidence="2">The sequence shown here is derived from an EMBL/GenBank/DDBJ whole genome shotgun (WGS) entry which is preliminary data.</text>
</comment>
<dbReference type="PROSITE" id="PS50943">
    <property type="entry name" value="HTH_CROC1"/>
    <property type="match status" value="1"/>
</dbReference>
<dbReference type="Pfam" id="PF01381">
    <property type="entry name" value="HTH_3"/>
    <property type="match status" value="1"/>
</dbReference>
<evidence type="ECO:0000313" key="2">
    <source>
        <dbReference type="EMBL" id="RFS82736.1"/>
    </source>
</evidence>
<accession>A0A372GBE9</accession>
<dbReference type="GO" id="GO:0003677">
    <property type="term" value="F:DNA binding"/>
    <property type="evidence" value="ECO:0007669"/>
    <property type="project" value="InterPro"/>
</dbReference>
<dbReference type="SMART" id="SM00530">
    <property type="entry name" value="HTH_XRE"/>
    <property type="match status" value="1"/>
</dbReference>
<dbReference type="Proteomes" id="UP000262882">
    <property type="component" value="Unassembled WGS sequence"/>
</dbReference>
<feature type="domain" description="HTH cro/C1-type" evidence="1">
    <location>
        <begin position="27"/>
        <end position="59"/>
    </location>
</feature>
<dbReference type="AlphaFoldDB" id="A0A372GBE9"/>
<gene>
    <name evidence="2" type="ORF">D0T12_25190</name>
</gene>
<sequence>MDRCTDVRLRQNEAMLMQRHATVGESVATRRVHLGMRQRDLATAAGVSETTIRNIEAGRMGGRPTKWPLVELALRWAPGSFEALLAGEQPRELPPPAAPPSDTPWADRLPTRIRDELTEHALFDSAVIDLDDDLRVIVLAVEAGDRPGGRSGRRRRVERWERVLRRLRGPDD</sequence>
<evidence type="ECO:0000313" key="3">
    <source>
        <dbReference type="Proteomes" id="UP000262882"/>
    </source>
</evidence>
<evidence type="ECO:0000259" key="1">
    <source>
        <dbReference type="PROSITE" id="PS50943"/>
    </source>
</evidence>
<organism evidence="2 3">
    <name type="scientific">Actinomadura spongiicola</name>
    <dbReference type="NCBI Taxonomy" id="2303421"/>
    <lineage>
        <taxon>Bacteria</taxon>
        <taxon>Bacillati</taxon>
        <taxon>Actinomycetota</taxon>
        <taxon>Actinomycetes</taxon>
        <taxon>Streptosporangiales</taxon>
        <taxon>Thermomonosporaceae</taxon>
        <taxon>Actinomadura</taxon>
    </lineage>
</organism>
<dbReference type="Gene3D" id="1.10.260.40">
    <property type="entry name" value="lambda repressor-like DNA-binding domains"/>
    <property type="match status" value="1"/>
</dbReference>
<dbReference type="InterPro" id="IPR010982">
    <property type="entry name" value="Lambda_DNA-bd_dom_sf"/>
</dbReference>
<reference evidence="2 3" key="1">
    <citation type="submission" date="2018-08" db="EMBL/GenBank/DDBJ databases">
        <title>Actinomadura spongicola sp. nov., isolated from marine sponge Leucetta chagosensis.</title>
        <authorList>
            <person name="Li L."/>
            <person name="Lin H.W."/>
        </authorList>
    </citation>
    <scope>NUCLEOTIDE SEQUENCE [LARGE SCALE GENOMIC DNA]</scope>
    <source>
        <strain evidence="2 3">LHW52907</strain>
    </source>
</reference>